<name>A0AAN5AL36_9BACT</name>
<protein>
    <submittedName>
        <fullName evidence="1">Uncharacterized protein</fullName>
    </submittedName>
</protein>
<reference evidence="1 2" key="1">
    <citation type="submission" date="2021-12" db="EMBL/GenBank/DDBJ databases">
        <title>Genome sequencing of bacteria with rrn-lacking chromosome and rrn-plasmid.</title>
        <authorList>
            <person name="Anda M."/>
            <person name="Iwasaki W."/>
        </authorList>
    </citation>
    <scope>NUCLEOTIDE SEQUENCE [LARGE SCALE GENOMIC DNA]</scope>
    <source>
        <strain evidence="1 2">NBRC 15940</strain>
    </source>
</reference>
<proteinExistence type="predicted"/>
<evidence type="ECO:0000313" key="2">
    <source>
        <dbReference type="Proteomes" id="UP001310022"/>
    </source>
</evidence>
<gene>
    <name evidence="1" type="ORF">PEDI_16130</name>
</gene>
<organism evidence="1 2">
    <name type="scientific">Persicobacter diffluens</name>
    <dbReference type="NCBI Taxonomy" id="981"/>
    <lineage>
        <taxon>Bacteria</taxon>
        <taxon>Pseudomonadati</taxon>
        <taxon>Bacteroidota</taxon>
        <taxon>Cytophagia</taxon>
        <taxon>Cytophagales</taxon>
        <taxon>Persicobacteraceae</taxon>
        <taxon>Persicobacter</taxon>
    </lineage>
</organism>
<dbReference type="EMBL" id="BQKE01000001">
    <property type="protein sequence ID" value="GJM61061.1"/>
    <property type="molecule type" value="Genomic_DNA"/>
</dbReference>
<keyword evidence="2" id="KW-1185">Reference proteome</keyword>
<dbReference type="Proteomes" id="UP001310022">
    <property type="component" value="Unassembled WGS sequence"/>
</dbReference>
<accession>A0AAN5AL36</accession>
<dbReference type="AlphaFoldDB" id="A0AAN5AL36"/>
<sequence>MEKKLKAHLEEKYQEEFHIIRDEFSAVRGNYGFQAYPLKNPNIVFRGYHDEGFQQFMDEYDREVFSYKFNRYINDHWKSKFGTAYIYASVVLSDERYTEEVWAQSEVSTTMLINEPYVSVKIFADIIGEVNAENQTQMLGDLQQLLEKFKDHPKASFWIDFKFLKATTPKEVVDRGLINKTVEVEESLVQQRLNIIFKSNKPVSDFNVDTLLSLVREVSPGTFAKTNKRLSLNQ</sequence>
<evidence type="ECO:0000313" key="1">
    <source>
        <dbReference type="EMBL" id="GJM61061.1"/>
    </source>
</evidence>
<comment type="caution">
    <text evidence="1">The sequence shown here is derived from an EMBL/GenBank/DDBJ whole genome shotgun (WGS) entry which is preliminary data.</text>
</comment>